<dbReference type="Pfam" id="PF13449">
    <property type="entry name" value="Phytase-like"/>
    <property type="match status" value="1"/>
</dbReference>
<dbReference type="SUPFAM" id="SSF63825">
    <property type="entry name" value="YWTD domain"/>
    <property type="match status" value="1"/>
</dbReference>
<evidence type="ECO:0000259" key="2">
    <source>
        <dbReference type="Pfam" id="PF13449"/>
    </source>
</evidence>
<dbReference type="OrthoDB" id="9758957at2"/>
<gene>
    <name evidence="3" type="ORF">EAH86_13760</name>
</gene>
<dbReference type="AlphaFoldDB" id="A0A502CRK7"/>
<feature type="domain" description="Phytase-like" evidence="2">
    <location>
        <begin position="116"/>
        <end position="435"/>
    </location>
</feature>
<dbReference type="InterPro" id="IPR027372">
    <property type="entry name" value="Phytase-like_dom"/>
</dbReference>
<evidence type="ECO:0000313" key="3">
    <source>
        <dbReference type="EMBL" id="TPG16265.1"/>
    </source>
</evidence>
<feature type="compositionally biased region" description="Low complexity" evidence="1">
    <location>
        <begin position="55"/>
        <end position="65"/>
    </location>
</feature>
<evidence type="ECO:0000256" key="1">
    <source>
        <dbReference type="SAM" id="MobiDB-lite"/>
    </source>
</evidence>
<feature type="region of interest" description="Disordered" evidence="1">
    <location>
        <begin position="55"/>
        <end position="112"/>
    </location>
</feature>
<reference evidence="3 4" key="1">
    <citation type="journal article" date="2019" name="Environ. Microbiol.">
        <title>Species interactions and distinct microbial communities in high Arctic permafrost affected cryosols are associated with the CH4 and CO2 gas fluxes.</title>
        <authorList>
            <person name="Altshuler I."/>
            <person name="Hamel J."/>
            <person name="Turney S."/>
            <person name="Magnuson E."/>
            <person name="Levesque R."/>
            <person name="Greer C."/>
            <person name="Whyte L.G."/>
        </authorList>
    </citation>
    <scope>NUCLEOTIDE SEQUENCE [LARGE SCALE GENOMIC DNA]</scope>
    <source>
        <strain evidence="3 4">S9.3A</strain>
    </source>
</reference>
<name>A0A502CRK7_9MICO</name>
<accession>A0A502CRK7</accession>
<comment type="caution">
    <text evidence="3">The sequence shown here is derived from an EMBL/GenBank/DDBJ whole genome shotgun (WGS) entry which is preliminary data.</text>
</comment>
<organism evidence="3 4">
    <name type="scientific">Pedococcus bigeumensis</name>
    <dbReference type="NCBI Taxonomy" id="433644"/>
    <lineage>
        <taxon>Bacteria</taxon>
        <taxon>Bacillati</taxon>
        <taxon>Actinomycetota</taxon>
        <taxon>Actinomycetes</taxon>
        <taxon>Micrococcales</taxon>
        <taxon>Intrasporangiaceae</taxon>
        <taxon>Pedococcus</taxon>
    </lineage>
</organism>
<evidence type="ECO:0000313" key="4">
    <source>
        <dbReference type="Proteomes" id="UP000317722"/>
    </source>
</evidence>
<dbReference type="EMBL" id="RCZM01000004">
    <property type="protein sequence ID" value="TPG16265.1"/>
    <property type="molecule type" value="Genomic_DNA"/>
</dbReference>
<feature type="region of interest" description="Disordered" evidence="1">
    <location>
        <begin position="251"/>
        <end position="272"/>
    </location>
</feature>
<protein>
    <recommendedName>
        <fullName evidence="2">Phytase-like domain-containing protein</fullName>
    </recommendedName>
</protein>
<dbReference type="PANTHER" id="PTHR37957">
    <property type="entry name" value="BLR7070 PROTEIN"/>
    <property type="match status" value="1"/>
</dbReference>
<dbReference type="RefSeq" id="WP_140741656.1">
    <property type="nucleotide sequence ID" value="NZ_RCZM01000004.1"/>
</dbReference>
<dbReference type="PANTHER" id="PTHR37957:SF1">
    <property type="entry name" value="PHYTASE-LIKE DOMAIN-CONTAINING PROTEIN"/>
    <property type="match status" value="1"/>
</dbReference>
<proteinExistence type="predicted"/>
<dbReference type="Proteomes" id="UP000317722">
    <property type="component" value="Unassembled WGS sequence"/>
</dbReference>
<keyword evidence="4" id="KW-1185">Reference proteome</keyword>
<sequence length="470" mass="49961">MTTTDRALAAPPPICRRDPRTRAALAQAGWTRAGWTRTTGRAAAAALVATALASSPSTATPGAGALNADPDPATTAAQSRLVGRSSLPAETYRPGSARSGYFQTGTTAVPRPYPAQPVQGFSAMHRNADGSYLVMTDNGYGQKGNSQDFELVVNRIRPDTATGTTAYLGLQFVLSDPDHHVDWTIWRDAGCAAATGLPAGYTCPARDRVLTGWDFDPESMQVAPDGTFWFGDEFGPFLLHADAHGRLLESPIPTPGVKAPQSPSLAAGEEPNLASSRGFEGMAISPNGQRLYPMLEGSLAEDKAAGLGSDLRIFEVKVNQDLGAQFTGTYWRYRLESPGDSIGDAIAIDDHELLVVERDAGAGPNAHFKAVFTVDLKDRDHDGYADKQLLVNLLAVPDPANVGKLGAFFPFAFETIEDLAVVDDHTIAVMNDNNFPNTGGRSAVLPDPNEYIEVALDQPLGVDPRLFPAG</sequence>